<sequence length="349" mass="40054">MASSISLGITVPTLHDVERCRKDTAEVFRRLELQRQLGRHYETRLKLNSKFEKMVQQYAWLSCQQLCHQVITSFPREVRDMVYSAMLDRGHAFKNVIQLSQAAHERHLGPLSANAAAFPPLICKLGMNETKYRHCWDVKYCGEVFLKELAEMCYREKTFVFGQEDLYLLPMFLGQRLSSPENTSQNAVAPLQQVGRLRLCLRPTGNGWRFTLKTLRFLLKLQRKATIEVILDVNLVIKSGKCDIDRVITIYRPLFPLFASVKSRGHIVSFRYGSMSLGGKVGMSTIPDAVAMRTKWEWADFAQQKLTDVSPRPMIFVVTHILIVLEAFISVEPQKSNKQKRTPSRRDGS</sequence>
<dbReference type="EMBL" id="KV441560">
    <property type="protein sequence ID" value="OAG00021.1"/>
    <property type="molecule type" value="Genomic_DNA"/>
</dbReference>
<name>A0A177BYI3_9PLEO</name>
<protein>
    <submittedName>
        <fullName evidence="1">Uncharacterized protein</fullName>
    </submittedName>
</protein>
<dbReference type="GeneID" id="28768742"/>
<accession>A0A177BYI3</accession>
<dbReference type="OrthoDB" id="3684889at2759"/>
<evidence type="ECO:0000313" key="1">
    <source>
        <dbReference type="EMBL" id="OAG00021.1"/>
    </source>
</evidence>
<proteinExistence type="predicted"/>
<dbReference type="AlphaFoldDB" id="A0A177BYI3"/>
<dbReference type="RefSeq" id="XP_018030386.1">
    <property type="nucleotide sequence ID" value="XM_018185256.1"/>
</dbReference>
<dbReference type="InParanoid" id="A0A177BYI3"/>
<dbReference type="Proteomes" id="UP000077069">
    <property type="component" value="Unassembled WGS sequence"/>
</dbReference>
<keyword evidence="2" id="KW-1185">Reference proteome</keyword>
<gene>
    <name evidence="1" type="ORF">CC84DRAFT_1263756</name>
</gene>
<reference evidence="1 2" key="1">
    <citation type="submission" date="2016-05" db="EMBL/GenBank/DDBJ databases">
        <title>Comparative analysis of secretome profiles of manganese(II)-oxidizing ascomycete fungi.</title>
        <authorList>
            <consortium name="DOE Joint Genome Institute"/>
            <person name="Zeiner C.A."/>
            <person name="Purvine S.O."/>
            <person name="Zink E.M."/>
            <person name="Wu S."/>
            <person name="Pasa-Tolic L."/>
            <person name="Chaput D.L."/>
            <person name="Haridas S."/>
            <person name="Grigoriev I.V."/>
            <person name="Santelli C.M."/>
            <person name="Hansel C.M."/>
        </authorList>
    </citation>
    <scope>NUCLEOTIDE SEQUENCE [LARGE SCALE GENOMIC DNA]</scope>
    <source>
        <strain evidence="1 2">AP3s5-JAC2a</strain>
    </source>
</reference>
<evidence type="ECO:0000313" key="2">
    <source>
        <dbReference type="Proteomes" id="UP000077069"/>
    </source>
</evidence>
<organism evidence="1 2">
    <name type="scientific">Paraphaeosphaeria sporulosa</name>
    <dbReference type="NCBI Taxonomy" id="1460663"/>
    <lineage>
        <taxon>Eukaryota</taxon>
        <taxon>Fungi</taxon>
        <taxon>Dikarya</taxon>
        <taxon>Ascomycota</taxon>
        <taxon>Pezizomycotina</taxon>
        <taxon>Dothideomycetes</taxon>
        <taxon>Pleosporomycetidae</taxon>
        <taxon>Pleosporales</taxon>
        <taxon>Massarineae</taxon>
        <taxon>Didymosphaeriaceae</taxon>
        <taxon>Paraphaeosphaeria</taxon>
    </lineage>
</organism>